<organism evidence="3 4">
    <name type="scientific">Thermodesulfobacterium commune DSM 2178</name>
    <dbReference type="NCBI Taxonomy" id="289377"/>
    <lineage>
        <taxon>Bacteria</taxon>
        <taxon>Pseudomonadati</taxon>
        <taxon>Thermodesulfobacteriota</taxon>
        <taxon>Thermodesulfobacteria</taxon>
        <taxon>Thermodesulfobacteriales</taxon>
        <taxon>Thermodesulfobacteriaceae</taxon>
        <taxon>Thermodesulfobacterium</taxon>
    </lineage>
</organism>
<dbReference type="STRING" id="289377.HL41_03250"/>
<dbReference type="PANTHER" id="PTHR35848:SF6">
    <property type="entry name" value="CUPIN TYPE-2 DOMAIN-CONTAINING PROTEIN"/>
    <property type="match status" value="1"/>
</dbReference>
<dbReference type="HOGENOM" id="CLU_161240_1_0_0"/>
<dbReference type="GO" id="GO:0046872">
    <property type="term" value="F:metal ion binding"/>
    <property type="evidence" value="ECO:0007669"/>
    <property type="project" value="UniProtKB-KW"/>
</dbReference>
<dbReference type="Pfam" id="PF07883">
    <property type="entry name" value="Cupin_2"/>
    <property type="match status" value="1"/>
</dbReference>
<dbReference type="InterPro" id="IPR013096">
    <property type="entry name" value="Cupin_2"/>
</dbReference>
<reference evidence="3 4" key="1">
    <citation type="journal article" date="2015" name="Genome Announc.">
        <title>Genome Sequence of a Sulfate-Reducing Thermophilic Bacterium, Thermodesulfobacterium commune DSM 2178T (Phylum Thermodesulfobacteria).</title>
        <authorList>
            <person name="Bhatnagar S."/>
            <person name="Badger J.H."/>
            <person name="Madupu R."/>
            <person name="Khouri H.M."/>
            <person name="O'Connor E.M."/>
            <person name="Robb F.T."/>
            <person name="Ward N.L."/>
            <person name="Eisen J.A."/>
        </authorList>
    </citation>
    <scope>NUCLEOTIDE SEQUENCE [LARGE SCALE GENOMIC DNA]</scope>
    <source>
        <strain evidence="3 4">DSM 2178</strain>
    </source>
</reference>
<dbReference type="OrthoDB" id="9791297at2"/>
<dbReference type="InterPro" id="IPR014710">
    <property type="entry name" value="RmlC-like_jellyroll"/>
</dbReference>
<dbReference type="eggNOG" id="COG1917">
    <property type="taxonomic scope" value="Bacteria"/>
</dbReference>
<dbReference type="Gene3D" id="2.60.120.10">
    <property type="entry name" value="Jelly Rolls"/>
    <property type="match status" value="1"/>
</dbReference>
<dbReference type="PANTHER" id="PTHR35848">
    <property type="entry name" value="OXALATE-BINDING PROTEIN"/>
    <property type="match status" value="1"/>
</dbReference>
<dbReference type="SUPFAM" id="SSF51182">
    <property type="entry name" value="RmlC-like cupins"/>
    <property type="match status" value="1"/>
</dbReference>
<sequence length="113" mass="12543">MGVKINIADVEMKPHPKFDGVKIGFVVTKDVCCEASITILEIPGETELPIHTHEKEADTIFVLQGEGEIFINGKWEPIKAGDIVTILPKEEHGLKVKGEVPMRCYIIHAPALW</sequence>
<dbReference type="KEGG" id="tcm:HL41_03250"/>
<dbReference type="InterPro" id="IPR011051">
    <property type="entry name" value="RmlC_Cupin_sf"/>
</dbReference>
<dbReference type="RefSeq" id="WP_038061817.1">
    <property type="nucleotide sequence ID" value="NZ_CP008796.1"/>
</dbReference>
<dbReference type="InterPro" id="IPR051610">
    <property type="entry name" value="GPI/OXD"/>
</dbReference>
<feature type="domain" description="Cupin type-2" evidence="2">
    <location>
        <begin position="43"/>
        <end position="107"/>
    </location>
</feature>
<dbReference type="Proteomes" id="UP000028481">
    <property type="component" value="Chromosome"/>
</dbReference>
<proteinExistence type="predicted"/>
<protein>
    <submittedName>
        <fullName evidence="3">Cupin</fullName>
    </submittedName>
</protein>
<evidence type="ECO:0000313" key="3">
    <source>
        <dbReference type="EMBL" id="AIH03880.1"/>
    </source>
</evidence>
<evidence type="ECO:0000259" key="2">
    <source>
        <dbReference type="Pfam" id="PF07883"/>
    </source>
</evidence>
<gene>
    <name evidence="3" type="ORF">HL41_03250</name>
</gene>
<keyword evidence="1" id="KW-0479">Metal-binding</keyword>
<name>A0A075WS74_9BACT</name>
<accession>A0A075WS74</accession>
<dbReference type="PaxDb" id="289377-HL41_03250"/>
<evidence type="ECO:0000313" key="4">
    <source>
        <dbReference type="Proteomes" id="UP000028481"/>
    </source>
</evidence>
<evidence type="ECO:0000256" key="1">
    <source>
        <dbReference type="ARBA" id="ARBA00022723"/>
    </source>
</evidence>
<dbReference type="EMBL" id="CP008796">
    <property type="protein sequence ID" value="AIH03880.1"/>
    <property type="molecule type" value="Genomic_DNA"/>
</dbReference>
<dbReference type="AlphaFoldDB" id="A0A075WS74"/>
<keyword evidence="4" id="KW-1185">Reference proteome</keyword>